<evidence type="ECO:0000313" key="2">
    <source>
        <dbReference type="EMBL" id="VDO51710.1"/>
    </source>
</evidence>
<dbReference type="AlphaFoldDB" id="A0A183LCP8"/>
<reference evidence="3 4" key="1">
    <citation type="submission" date="2018-11" db="EMBL/GenBank/DDBJ databases">
        <authorList>
            <consortium name="Pathogen Informatics"/>
        </authorList>
    </citation>
    <scope>NUCLEOTIDE SEQUENCE [LARGE SCALE GENOMIC DNA]</scope>
    <source>
        <strain evidence="3 4">Zambia</strain>
    </source>
</reference>
<dbReference type="EMBL" id="UZAI01000353">
    <property type="protein sequence ID" value="VDO51712.1"/>
    <property type="molecule type" value="Genomic_DNA"/>
</dbReference>
<evidence type="ECO:0000256" key="1">
    <source>
        <dbReference type="SAM" id="MobiDB-lite"/>
    </source>
</evidence>
<evidence type="ECO:0000313" key="3">
    <source>
        <dbReference type="EMBL" id="VDO51712.1"/>
    </source>
</evidence>
<sequence>MSQTCEWKNEVIKKQAQKEREKDVEKRWADVMSKNGEGAPEWLKEAAMKKKQKQSLKQKDENLAPWLKEVQKKNAGLARRISDATNCEIEIKITSQSKLNHHWKSRSTGRPSCLIMGLGTRSFDLSCGYSNSRQRLALNCVRV</sequence>
<proteinExistence type="predicted"/>
<feature type="region of interest" description="Disordered" evidence="1">
    <location>
        <begin position="1"/>
        <end position="59"/>
    </location>
</feature>
<feature type="compositionally biased region" description="Basic and acidic residues" evidence="1">
    <location>
        <begin position="7"/>
        <end position="29"/>
    </location>
</feature>
<dbReference type="Proteomes" id="UP000277204">
    <property type="component" value="Unassembled WGS sequence"/>
</dbReference>
<protein>
    <submittedName>
        <fullName evidence="3">Uncharacterized protein</fullName>
    </submittedName>
</protein>
<evidence type="ECO:0000313" key="4">
    <source>
        <dbReference type="Proteomes" id="UP000277204"/>
    </source>
</evidence>
<name>A0A183LCP8_9TREM</name>
<accession>A0A183LCP8</accession>
<gene>
    <name evidence="2" type="ORF">SMRZ_LOCUS1572</name>
    <name evidence="3" type="ORF">SMRZ_LOCUS1573</name>
</gene>
<organism evidence="3 4">
    <name type="scientific">Schistosoma margrebowiei</name>
    <dbReference type="NCBI Taxonomy" id="48269"/>
    <lineage>
        <taxon>Eukaryota</taxon>
        <taxon>Metazoa</taxon>
        <taxon>Spiralia</taxon>
        <taxon>Lophotrochozoa</taxon>
        <taxon>Platyhelminthes</taxon>
        <taxon>Trematoda</taxon>
        <taxon>Digenea</taxon>
        <taxon>Strigeidida</taxon>
        <taxon>Schistosomatoidea</taxon>
        <taxon>Schistosomatidae</taxon>
        <taxon>Schistosoma</taxon>
    </lineage>
</organism>
<dbReference type="EMBL" id="UZAI01000353">
    <property type="protein sequence ID" value="VDO51710.1"/>
    <property type="molecule type" value="Genomic_DNA"/>
</dbReference>
<keyword evidence="4" id="KW-1185">Reference proteome</keyword>